<comment type="similarity">
    <text evidence="2">Belongs to the TBCC family.</text>
</comment>
<evidence type="ECO:0000256" key="3">
    <source>
        <dbReference type="ARBA" id="ARBA00022490"/>
    </source>
</evidence>
<keyword evidence="5" id="KW-0007">Acetylation</keyword>
<dbReference type="Pfam" id="PF16752">
    <property type="entry name" value="TBCC_N"/>
    <property type="match status" value="1"/>
</dbReference>
<accession>A0A210PP42</accession>
<dbReference type="PANTHER" id="PTHR15139:SF0">
    <property type="entry name" value="TUBULIN-SPECIFIC CHAPERONE C"/>
    <property type="match status" value="1"/>
</dbReference>
<evidence type="ECO:0000256" key="7">
    <source>
        <dbReference type="ARBA" id="ARBA00026055"/>
    </source>
</evidence>
<dbReference type="InterPro" id="IPR038397">
    <property type="entry name" value="TBCC_N_sf"/>
</dbReference>
<comment type="subunit">
    <text evidence="7">Supercomplex made of cofactors A to E. Cofactors A and D function by capturing and stabilizing tubulin in a quasi-native conformation. Cofactor E binds to the cofactor D-tubulin complex; interaction with cofactor C then causes the release of tubulin polypeptides that are committed to the native state.</text>
</comment>
<evidence type="ECO:0000256" key="10">
    <source>
        <dbReference type="ARBA" id="ARBA00079876"/>
    </source>
</evidence>
<dbReference type="Gene3D" id="2.160.20.70">
    <property type="match status" value="1"/>
</dbReference>
<comment type="subcellular location">
    <subcellularLocation>
        <location evidence="1">Cytoplasm</location>
    </subcellularLocation>
</comment>
<dbReference type="EMBL" id="NEDP02005570">
    <property type="protein sequence ID" value="OWF38238.1"/>
    <property type="molecule type" value="Genomic_DNA"/>
</dbReference>
<dbReference type="GO" id="GO:0007021">
    <property type="term" value="P:tubulin complex assembly"/>
    <property type="evidence" value="ECO:0007669"/>
    <property type="project" value="TreeGrafter"/>
</dbReference>
<dbReference type="GO" id="GO:0007023">
    <property type="term" value="P:post-chaperonin tubulin folding pathway"/>
    <property type="evidence" value="ECO:0007669"/>
    <property type="project" value="InterPro"/>
</dbReference>
<evidence type="ECO:0000259" key="12">
    <source>
        <dbReference type="PROSITE" id="PS51329"/>
    </source>
</evidence>
<evidence type="ECO:0000256" key="2">
    <source>
        <dbReference type="ARBA" id="ARBA00008848"/>
    </source>
</evidence>
<protein>
    <recommendedName>
        <fullName evidence="9">Tubulin-specific chaperone C</fullName>
    </recommendedName>
    <alternativeName>
        <fullName evidence="10">Tubulin-folding cofactor C</fullName>
    </alternativeName>
</protein>
<dbReference type="AlphaFoldDB" id="A0A210PP42"/>
<dbReference type="InterPro" id="IPR031925">
    <property type="entry name" value="TBCC_N"/>
</dbReference>
<keyword evidence="3" id="KW-0963">Cytoplasm</keyword>
<dbReference type="FunFam" id="1.20.58.1250:FF:000001">
    <property type="entry name" value="Tubulin-specific chaperone C"/>
    <property type="match status" value="1"/>
</dbReference>
<comment type="function">
    <text evidence="8">Tubulin-folding protein; involved in the final step of the tubulin folding pathway.</text>
</comment>
<organism evidence="13 14">
    <name type="scientific">Mizuhopecten yessoensis</name>
    <name type="common">Japanese scallop</name>
    <name type="synonym">Patinopecten yessoensis</name>
    <dbReference type="NCBI Taxonomy" id="6573"/>
    <lineage>
        <taxon>Eukaryota</taxon>
        <taxon>Metazoa</taxon>
        <taxon>Spiralia</taxon>
        <taxon>Lophotrochozoa</taxon>
        <taxon>Mollusca</taxon>
        <taxon>Bivalvia</taxon>
        <taxon>Autobranchia</taxon>
        <taxon>Pteriomorphia</taxon>
        <taxon>Pectinida</taxon>
        <taxon>Pectinoidea</taxon>
        <taxon>Pectinidae</taxon>
        <taxon>Mizuhopecten</taxon>
    </lineage>
</organism>
<dbReference type="STRING" id="6573.A0A210PP42"/>
<dbReference type="Pfam" id="PF07986">
    <property type="entry name" value="TBCC"/>
    <property type="match status" value="1"/>
</dbReference>
<dbReference type="FunFam" id="2.160.20.70:FF:000007">
    <property type="entry name" value="tubulin-specific chaperone C"/>
    <property type="match status" value="1"/>
</dbReference>
<feature type="domain" description="C-CAP/cofactor C-like" evidence="12">
    <location>
        <begin position="150"/>
        <end position="313"/>
    </location>
</feature>
<feature type="compositionally biased region" description="Basic and acidic residues" evidence="11">
    <location>
        <begin position="28"/>
        <end position="42"/>
    </location>
</feature>
<evidence type="ECO:0000256" key="11">
    <source>
        <dbReference type="SAM" id="MobiDB-lite"/>
    </source>
</evidence>
<evidence type="ECO:0000313" key="14">
    <source>
        <dbReference type="Proteomes" id="UP000242188"/>
    </source>
</evidence>
<gene>
    <name evidence="13" type="ORF">KP79_PYT10613</name>
</gene>
<dbReference type="InterPro" id="IPR016098">
    <property type="entry name" value="CAP/MinC_C"/>
</dbReference>
<keyword evidence="4" id="KW-0597">Phosphoprotein</keyword>
<evidence type="ECO:0000256" key="5">
    <source>
        <dbReference type="ARBA" id="ARBA00022990"/>
    </source>
</evidence>
<dbReference type="PANTHER" id="PTHR15139">
    <property type="entry name" value="TUBULIN FOLDING COFACTOR C"/>
    <property type="match status" value="1"/>
</dbReference>
<sequence>MEVNGFHSDTYIDKKTVVTDRLQKREIERQEDIQRRKDEKDNSTNAKESTQYFSDNFNIQRESVERALATCNGNCSDKIILRERFDFVAQSYQKLQKFVADSVMFLPSYDLRQAQEALGKMQGQIQEKRDQLLPKKKFAFSSRKKVDKDPQVMTNGAHKMIEKSDNLGIELAGCKVVGLQGVTLVKDSGDITCKDVAVTNLNDCTLKLFGAPSTVHMKNLKNCTVLCGPVSSSVFISDCEDCVFVLSCQQLRTHTTKDSSVYLHVTSRAIIEDCKNLDFAPYSLSYPGQNEHFDKSGLDINRNNWNDVDDFNWLASDVRSPNWAIMEEEKRKKFLEE</sequence>
<reference evidence="13 14" key="1">
    <citation type="journal article" date="2017" name="Nat. Ecol. Evol.">
        <title>Scallop genome provides insights into evolution of bilaterian karyotype and development.</title>
        <authorList>
            <person name="Wang S."/>
            <person name="Zhang J."/>
            <person name="Jiao W."/>
            <person name="Li J."/>
            <person name="Xun X."/>
            <person name="Sun Y."/>
            <person name="Guo X."/>
            <person name="Huan P."/>
            <person name="Dong B."/>
            <person name="Zhang L."/>
            <person name="Hu X."/>
            <person name="Sun X."/>
            <person name="Wang J."/>
            <person name="Zhao C."/>
            <person name="Wang Y."/>
            <person name="Wang D."/>
            <person name="Huang X."/>
            <person name="Wang R."/>
            <person name="Lv J."/>
            <person name="Li Y."/>
            <person name="Zhang Z."/>
            <person name="Liu B."/>
            <person name="Lu W."/>
            <person name="Hui Y."/>
            <person name="Liang J."/>
            <person name="Zhou Z."/>
            <person name="Hou R."/>
            <person name="Li X."/>
            <person name="Liu Y."/>
            <person name="Li H."/>
            <person name="Ning X."/>
            <person name="Lin Y."/>
            <person name="Zhao L."/>
            <person name="Xing Q."/>
            <person name="Dou J."/>
            <person name="Li Y."/>
            <person name="Mao J."/>
            <person name="Guo H."/>
            <person name="Dou H."/>
            <person name="Li T."/>
            <person name="Mu C."/>
            <person name="Jiang W."/>
            <person name="Fu Q."/>
            <person name="Fu X."/>
            <person name="Miao Y."/>
            <person name="Liu J."/>
            <person name="Yu Q."/>
            <person name="Li R."/>
            <person name="Liao H."/>
            <person name="Li X."/>
            <person name="Kong Y."/>
            <person name="Jiang Z."/>
            <person name="Chourrout D."/>
            <person name="Li R."/>
            <person name="Bao Z."/>
        </authorList>
    </citation>
    <scope>NUCLEOTIDE SEQUENCE [LARGE SCALE GENOMIC DNA]</scope>
    <source>
        <strain evidence="13 14">PY_sf001</strain>
    </source>
</reference>
<dbReference type="OrthoDB" id="194775at2759"/>
<dbReference type="InterPro" id="IPR027684">
    <property type="entry name" value="TBCC"/>
</dbReference>
<evidence type="ECO:0000256" key="6">
    <source>
        <dbReference type="ARBA" id="ARBA00023186"/>
    </source>
</evidence>
<evidence type="ECO:0000256" key="8">
    <source>
        <dbReference type="ARBA" id="ARBA00058607"/>
    </source>
</evidence>
<evidence type="ECO:0000256" key="9">
    <source>
        <dbReference type="ARBA" id="ARBA00067872"/>
    </source>
</evidence>
<feature type="region of interest" description="Disordered" evidence="11">
    <location>
        <begin position="28"/>
        <end position="50"/>
    </location>
</feature>
<keyword evidence="14" id="KW-1185">Reference proteome</keyword>
<dbReference type="GO" id="GO:0005829">
    <property type="term" value="C:cytosol"/>
    <property type="evidence" value="ECO:0007669"/>
    <property type="project" value="UniProtKB-ARBA"/>
</dbReference>
<comment type="caution">
    <text evidence="13">The sequence shown here is derived from an EMBL/GenBank/DDBJ whole genome shotgun (WGS) entry which is preliminary data.</text>
</comment>
<dbReference type="InterPro" id="IPR012945">
    <property type="entry name" value="Tubulin-bd_cofactor_C_dom"/>
</dbReference>
<dbReference type="SMART" id="SM00673">
    <property type="entry name" value="CARP"/>
    <property type="match status" value="2"/>
</dbReference>
<dbReference type="GO" id="GO:0015631">
    <property type="term" value="F:tubulin binding"/>
    <property type="evidence" value="ECO:0007669"/>
    <property type="project" value="InterPro"/>
</dbReference>
<proteinExistence type="inferred from homology"/>
<dbReference type="Gene3D" id="1.20.58.1250">
    <property type="entry name" value="Tubulin Binding Cofactor C, N-terminal domain"/>
    <property type="match status" value="1"/>
</dbReference>
<evidence type="ECO:0000313" key="13">
    <source>
        <dbReference type="EMBL" id="OWF38238.1"/>
    </source>
</evidence>
<dbReference type="InterPro" id="IPR006599">
    <property type="entry name" value="CARP_motif"/>
</dbReference>
<evidence type="ECO:0000256" key="1">
    <source>
        <dbReference type="ARBA" id="ARBA00004496"/>
    </source>
</evidence>
<keyword evidence="6" id="KW-0143">Chaperone</keyword>
<evidence type="ECO:0000256" key="4">
    <source>
        <dbReference type="ARBA" id="ARBA00022553"/>
    </source>
</evidence>
<dbReference type="Proteomes" id="UP000242188">
    <property type="component" value="Unassembled WGS sequence"/>
</dbReference>
<dbReference type="InterPro" id="IPR017901">
    <property type="entry name" value="C-CAP_CF_C-like"/>
</dbReference>
<name>A0A210PP42_MIZYE</name>
<dbReference type="PROSITE" id="PS51329">
    <property type="entry name" value="C_CAP_COFACTOR_C"/>
    <property type="match status" value="1"/>
</dbReference>